<dbReference type="EMBL" id="MBAD02000992">
    <property type="protein sequence ID" value="RLN60157.1"/>
    <property type="molecule type" value="Genomic_DNA"/>
</dbReference>
<dbReference type="CDD" id="cd18580">
    <property type="entry name" value="ABC_6TM_ABCC_D2"/>
    <property type="match status" value="1"/>
</dbReference>
<dbReference type="PANTHER" id="PTHR24223">
    <property type="entry name" value="ATP-BINDING CASSETTE SUB-FAMILY C"/>
    <property type="match status" value="1"/>
</dbReference>
<evidence type="ECO:0000256" key="7">
    <source>
        <dbReference type="ARBA" id="ARBA00022989"/>
    </source>
</evidence>
<feature type="transmembrane region" description="Helical" evidence="9">
    <location>
        <begin position="55"/>
        <end position="79"/>
    </location>
</feature>
<keyword evidence="5" id="KW-0547">Nucleotide-binding</keyword>
<feature type="domain" description="ABC transmembrane type-1" evidence="11">
    <location>
        <begin position="17"/>
        <end position="300"/>
    </location>
</feature>
<comment type="caution">
    <text evidence="12">The sequence shown here is derived from an EMBL/GenBank/DDBJ whole genome shotgun (WGS) entry which is preliminary data.</text>
</comment>
<evidence type="ECO:0000259" key="11">
    <source>
        <dbReference type="PROSITE" id="PS50929"/>
    </source>
</evidence>
<feature type="transmembrane region" description="Helical" evidence="9">
    <location>
        <begin position="260"/>
        <end position="283"/>
    </location>
</feature>
<dbReference type="CDD" id="cd03250">
    <property type="entry name" value="ABCC_MRP_domain1"/>
    <property type="match status" value="1"/>
</dbReference>
<dbReference type="InterPro" id="IPR044746">
    <property type="entry name" value="ABCC_6TM_D1"/>
</dbReference>
<dbReference type="SMART" id="SM00382">
    <property type="entry name" value="AAA"/>
    <property type="match status" value="2"/>
</dbReference>
<dbReference type="PROSITE" id="PS00211">
    <property type="entry name" value="ABC_TRANSPORTER_1"/>
    <property type="match status" value="2"/>
</dbReference>
<dbReference type="GO" id="GO:0005774">
    <property type="term" value="C:vacuolar membrane"/>
    <property type="evidence" value="ECO:0007669"/>
    <property type="project" value="UniProtKB-SubCell"/>
</dbReference>
<dbReference type="PANTHER" id="PTHR24223:SF443">
    <property type="entry name" value="MULTIDRUG-RESISTANCE LIKE PROTEIN 1, ISOFORM I"/>
    <property type="match status" value="1"/>
</dbReference>
<dbReference type="FunFam" id="1.20.1560.10:FF:000123">
    <property type="entry name" value="Mini-chromosome maintenance complex-binding protein"/>
    <property type="match status" value="1"/>
</dbReference>
<dbReference type="InterPro" id="IPR027417">
    <property type="entry name" value="P-loop_NTPase"/>
</dbReference>
<feature type="transmembrane region" description="Helical" evidence="9">
    <location>
        <begin position="951"/>
        <end position="973"/>
    </location>
</feature>
<dbReference type="Proteomes" id="UP000284657">
    <property type="component" value="Unassembled WGS sequence"/>
</dbReference>
<evidence type="ECO:0000256" key="9">
    <source>
        <dbReference type="SAM" id="Phobius"/>
    </source>
</evidence>
<dbReference type="PROSITE" id="PS50929">
    <property type="entry name" value="ABC_TM1F"/>
    <property type="match status" value="2"/>
</dbReference>
<feature type="domain" description="ABC transmembrane type-1" evidence="11">
    <location>
        <begin position="694"/>
        <end position="981"/>
    </location>
</feature>
<dbReference type="SUPFAM" id="SSF90123">
    <property type="entry name" value="ABC transporter transmembrane region"/>
    <property type="match status" value="2"/>
</dbReference>
<keyword evidence="8 9" id="KW-0472">Membrane</keyword>
<dbReference type="GO" id="GO:0016887">
    <property type="term" value="F:ATP hydrolysis activity"/>
    <property type="evidence" value="ECO:0007669"/>
    <property type="project" value="InterPro"/>
</dbReference>
<accession>A0A3R7KJQ7</accession>
<evidence type="ECO:0000313" key="12">
    <source>
        <dbReference type="EMBL" id="RLN60157.1"/>
    </source>
</evidence>
<evidence type="ECO:0000256" key="1">
    <source>
        <dbReference type="ARBA" id="ARBA00004128"/>
    </source>
</evidence>
<dbReference type="CDD" id="cd18579">
    <property type="entry name" value="ABC_6TM_ABCC_D1"/>
    <property type="match status" value="1"/>
</dbReference>
<dbReference type="CDD" id="cd03244">
    <property type="entry name" value="ABCC_MRP_domain2"/>
    <property type="match status" value="1"/>
</dbReference>
<dbReference type="PROSITE" id="PS50893">
    <property type="entry name" value="ABC_TRANSPORTER_2"/>
    <property type="match status" value="2"/>
</dbReference>
<proteinExistence type="predicted"/>
<feature type="transmembrane region" description="Helical" evidence="9">
    <location>
        <begin position="127"/>
        <end position="151"/>
    </location>
</feature>
<dbReference type="Pfam" id="PF00005">
    <property type="entry name" value="ABC_tran"/>
    <property type="match status" value="2"/>
</dbReference>
<dbReference type="FunFam" id="1.20.1560.10:FF:000242">
    <property type="entry name" value="Uncharacterized protein"/>
    <property type="match status" value="1"/>
</dbReference>
<reference evidence="12 13" key="1">
    <citation type="submission" date="2018-07" db="EMBL/GenBank/DDBJ databases">
        <title>Genome sequencing of oomycete isolates from Chile give support for New Zealand origin for Phytophthora kernoviae and make available the first Nothophytophthora sp. genome.</title>
        <authorList>
            <person name="Studholme D.J."/>
            <person name="Sanfuentes E."/>
            <person name="Panda P."/>
            <person name="Hill R."/>
            <person name="Sambles C."/>
            <person name="Grant M."/>
            <person name="Williams N.M."/>
            <person name="Mcdougal R.L."/>
        </authorList>
    </citation>
    <scope>NUCLEOTIDE SEQUENCE [LARGE SCALE GENOMIC DNA]</scope>
    <source>
        <strain evidence="12">Chile7</strain>
    </source>
</reference>
<feature type="transmembrane region" description="Helical" evidence="9">
    <location>
        <begin position="689"/>
        <end position="707"/>
    </location>
</feature>
<evidence type="ECO:0000256" key="4">
    <source>
        <dbReference type="ARBA" id="ARBA00022737"/>
    </source>
</evidence>
<evidence type="ECO:0000256" key="2">
    <source>
        <dbReference type="ARBA" id="ARBA00022448"/>
    </source>
</evidence>
<dbReference type="SUPFAM" id="SSF52540">
    <property type="entry name" value="P-loop containing nucleoside triphosphate hydrolases"/>
    <property type="match status" value="2"/>
</dbReference>
<dbReference type="InterPro" id="IPR003593">
    <property type="entry name" value="AAA+_ATPase"/>
</dbReference>
<dbReference type="InterPro" id="IPR036640">
    <property type="entry name" value="ABC1_TM_sf"/>
</dbReference>
<feature type="domain" description="ABC transporter" evidence="10">
    <location>
        <begin position="1029"/>
        <end position="1263"/>
    </location>
</feature>
<protein>
    <submittedName>
        <fullName evidence="12">Uncharacterized protein</fullName>
    </submittedName>
</protein>
<evidence type="ECO:0000256" key="3">
    <source>
        <dbReference type="ARBA" id="ARBA00022692"/>
    </source>
</evidence>
<dbReference type="InterPro" id="IPR017871">
    <property type="entry name" value="ABC_transporter-like_CS"/>
</dbReference>
<evidence type="ECO:0000256" key="5">
    <source>
        <dbReference type="ARBA" id="ARBA00022741"/>
    </source>
</evidence>
<keyword evidence="7 9" id="KW-1133">Transmembrane helix</keyword>
<name>A0A3R7KJQ7_9STRA</name>
<dbReference type="Gene3D" id="1.20.1560.10">
    <property type="entry name" value="ABC transporter type 1, transmembrane domain"/>
    <property type="match status" value="2"/>
</dbReference>
<dbReference type="FunFam" id="3.40.50.300:FF:000997">
    <property type="entry name" value="Multidrug resistance-associated protein 1"/>
    <property type="match status" value="1"/>
</dbReference>
<comment type="subcellular location">
    <subcellularLocation>
        <location evidence="1">Vacuole membrane</location>
        <topology evidence="1">Multi-pass membrane protein</topology>
    </subcellularLocation>
</comment>
<dbReference type="InterPro" id="IPR044726">
    <property type="entry name" value="ABCC_6TM_D2"/>
</dbReference>
<feature type="transmembrane region" description="Helical" evidence="9">
    <location>
        <begin position="740"/>
        <end position="760"/>
    </location>
</feature>
<sequence>MSPLAMAYATAFRGELLVVLAGCITYVAALAMQSYVAQALLQFLNGKENVFHISSGYVLLAMMTTTSLVAVCALNYLFFRSARVAANMRSLSMTLVYDKALKLSSSARQEYTSGEILTLMSVDTERVFNFVAHGPWLVMGPLSFVISIVLIGVLFDFYSAMAGAAVLVVVMIISVQQGDRIAKLQKKLLQVIDERVKVTSEALQGIRVMKFYAWEDSLAQRVEKLRAREVTLLRKFHLYQVINTVMLFLTPSFLSGITLGLYVLIHHTITVVEAFTLIAMVNICRTALNQLPQAIAEYSKAKISFARIDSFLGSGEIASRVPQIPFTTPLEVNSPSYQTALIGARAGTDGASIGSGHGGKNNAVHESTLSSSATGDIDRSVDFSTVDLSSSVNKGFQLDNVNLELERGALVMIVGKVGAGKSSLLNALLGEMPRTSGALEIGGNISYVSQDTWIRNSTLRDNILFEQAFDPKRYAHVLDASQLAMDLKALPHGDATEIGERGINLSGGQKARIAIARAMYRSGTDVLILDDPLSAVDPHVAHAIFDECIVGLAHGQTRLLVLNSHYDLLPNADHVVVLQDGVIAAQGCYNDVVVRFPELISTGSSVDIKPKTTEHGENGANACFEDKDELPMIEELPMTPDNEHLNGKMPQAIVGEDGNSNSQTKLIRTEDRVKGTVGSRVYKSYFDETGFNGVAVVLVLAASYTLAQAARTVVDWWPGHWARNMPRWGVDPTYSGTTYGMWYIGLIVFCSVLTLGRALMMIESCVRTSHHLHDELFRRVLSAPVTRYFDVTPVGQILNRFSNDLDQMDTNLPREYQLLFQNVSMGLGSFVVSGFASYWIGVSYIPILATFVWTGQYFKKTSREVKRMEGITRTPVYNLFGETLSGLSTIRAFRMENMFSMRNRQVVDTNTNLFLTYWSANRWLSTRLDLLSVVVIFVVTFYLVATRGTVGSMTSGLSLTYSLMLTSVMQWVMRSFDRTDNAMTSVERLLHFRNIEVEEDNGHDTSDLIAKDAYFDVNSSASWPSRGSIRFEGLRMRYRPELPLVLRGVDLDIAAGEKVGICGRTGAGKSSLMVALFRICDFESGRVFIDDVDITSIKLRELRRSLAIVPQDPVLFSGPLRENLDPFNAYSDERIWAVLAQVHMADSLRQWGAGLDFEVAEGGDNLSVGQRQLICIGRALLKDSKVVVLDEATANVDTATDALIQTTIRETFQDKTVLTIAHRINTIMHCDKIAVMDAGQVAEFGSPSELLAQPQSVFGALASSGRSAAS</sequence>
<gene>
    <name evidence="12" type="ORF">BBJ29_008607</name>
</gene>
<feature type="transmembrane region" description="Helical" evidence="9">
    <location>
        <begin position="236"/>
        <end position="254"/>
    </location>
</feature>
<keyword evidence="6" id="KW-0067">ATP-binding</keyword>
<dbReference type="Gene3D" id="3.40.50.300">
    <property type="entry name" value="P-loop containing nucleotide triphosphate hydrolases"/>
    <property type="match status" value="2"/>
</dbReference>
<evidence type="ECO:0000259" key="10">
    <source>
        <dbReference type="PROSITE" id="PS50893"/>
    </source>
</evidence>
<keyword evidence="3 9" id="KW-0812">Transmembrane</keyword>
<evidence type="ECO:0000256" key="6">
    <source>
        <dbReference type="ARBA" id="ARBA00022840"/>
    </source>
</evidence>
<dbReference type="GO" id="GO:0005524">
    <property type="term" value="F:ATP binding"/>
    <property type="evidence" value="ECO:0007669"/>
    <property type="project" value="UniProtKB-KW"/>
</dbReference>
<dbReference type="Pfam" id="PF00664">
    <property type="entry name" value="ABC_membrane"/>
    <property type="match status" value="2"/>
</dbReference>
<feature type="transmembrane region" description="Helical" evidence="9">
    <location>
        <begin position="928"/>
        <end position="945"/>
    </location>
</feature>
<organism evidence="12 13">
    <name type="scientific">Phytophthora kernoviae</name>
    <dbReference type="NCBI Taxonomy" id="325452"/>
    <lineage>
        <taxon>Eukaryota</taxon>
        <taxon>Sar</taxon>
        <taxon>Stramenopiles</taxon>
        <taxon>Oomycota</taxon>
        <taxon>Peronosporomycetes</taxon>
        <taxon>Peronosporales</taxon>
        <taxon>Peronosporaceae</taxon>
        <taxon>Phytophthora</taxon>
    </lineage>
</organism>
<dbReference type="InterPro" id="IPR011527">
    <property type="entry name" value="ABC1_TM_dom"/>
</dbReference>
<dbReference type="AlphaFoldDB" id="A0A3R7KJQ7"/>
<dbReference type="GO" id="GO:0140359">
    <property type="term" value="F:ABC-type transporter activity"/>
    <property type="evidence" value="ECO:0007669"/>
    <property type="project" value="InterPro"/>
</dbReference>
<keyword evidence="2" id="KW-0813">Transport</keyword>
<feature type="transmembrane region" description="Helical" evidence="9">
    <location>
        <begin position="157"/>
        <end position="175"/>
    </location>
</feature>
<evidence type="ECO:0000313" key="13">
    <source>
        <dbReference type="Proteomes" id="UP000284657"/>
    </source>
</evidence>
<keyword evidence="4" id="KW-0677">Repeat</keyword>
<feature type="domain" description="ABC transporter" evidence="10">
    <location>
        <begin position="383"/>
        <end position="605"/>
    </location>
</feature>
<dbReference type="InterPro" id="IPR050173">
    <property type="entry name" value="ABC_transporter_C-like"/>
</dbReference>
<dbReference type="InterPro" id="IPR003439">
    <property type="entry name" value="ABC_transporter-like_ATP-bd"/>
</dbReference>
<dbReference type="FunFam" id="3.40.50.300:FF:004734">
    <property type="entry name" value="Predicted protein"/>
    <property type="match status" value="1"/>
</dbReference>
<evidence type="ECO:0000256" key="8">
    <source>
        <dbReference type="ARBA" id="ARBA00023136"/>
    </source>
</evidence>